<dbReference type="InterPro" id="IPR036179">
    <property type="entry name" value="Ig-like_dom_sf"/>
</dbReference>
<name>A0A5J5DLK9_9PERO</name>
<proteinExistence type="predicted"/>
<evidence type="ECO:0008006" key="3">
    <source>
        <dbReference type="Google" id="ProtNLM"/>
    </source>
</evidence>
<dbReference type="AlphaFoldDB" id="A0A5J5DLK9"/>
<accession>A0A5J5DLK9</accession>
<sequence>MCLCVTHSRARATGLYVGPTEDTSSGSHLGSGGIGLAQSVRLLTSPSRRIIRIPGVGRQQPVPVRGGENREQRRYFLRGSFLGAGECGTRAGETAGEYQKNQSSTETRLADRCAVHSSWGTAQHSFNSEDVVSTRLYFVNASLQRVTFSSSVGVSLPCPAGGAPHAVLRWYLAAGDDIYDVPHIRHVHANGTLQLYPFSPSAYNSIIHDNEYFCTAENQAGKIRSPSIHIKAVSFISWKRNLC</sequence>
<dbReference type="InterPro" id="IPR013783">
    <property type="entry name" value="Ig-like_fold"/>
</dbReference>
<comment type="caution">
    <text evidence="1">The sequence shown here is derived from an EMBL/GenBank/DDBJ whole genome shotgun (WGS) entry which is preliminary data.</text>
</comment>
<organism evidence="1 2">
    <name type="scientific">Etheostoma spectabile</name>
    <name type="common">orangethroat darter</name>
    <dbReference type="NCBI Taxonomy" id="54343"/>
    <lineage>
        <taxon>Eukaryota</taxon>
        <taxon>Metazoa</taxon>
        <taxon>Chordata</taxon>
        <taxon>Craniata</taxon>
        <taxon>Vertebrata</taxon>
        <taxon>Euteleostomi</taxon>
        <taxon>Actinopterygii</taxon>
        <taxon>Neopterygii</taxon>
        <taxon>Teleostei</taxon>
        <taxon>Neoteleostei</taxon>
        <taxon>Acanthomorphata</taxon>
        <taxon>Eupercaria</taxon>
        <taxon>Perciformes</taxon>
        <taxon>Percoidei</taxon>
        <taxon>Percidae</taxon>
        <taxon>Etheostomatinae</taxon>
        <taxon>Etheostoma</taxon>
    </lineage>
</organism>
<dbReference type="Gene3D" id="2.60.40.10">
    <property type="entry name" value="Immunoglobulins"/>
    <property type="match status" value="1"/>
</dbReference>
<gene>
    <name evidence="1" type="ORF">FQN60_005150</name>
</gene>
<dbReference type="FunFam" id="2.60.40.10:FF:000264">
    <property type="entry name" value="Down syndrome cell adhesion molecule like 1"/>
    <property type="match status" value="1"/>
</dbReference>
<evidence type="ECO:0000313" key="1">
    <source>
        <dbReference type="EMBL" id="KAA8594316.1"/>
    </source>
</evidence>
<dbReference type="SUPFAM" id="SSF48726">
    <property type="entry name" value="Immunoglobulin"/>
    <property type="match status" value="1"/>
</dbReference>
<evidence type="ECO:0000313" key="2">
    <source>
        <dbReference type="Proteomes" id="UP000327493"/>
    </source>
</evidence>
<reference evidence="1 2" key="1">
    <citation type="submission" date="2019-08" db="EMBL/GenBank/DDBJ databases">
        <title>A chromosome-level genome assembly, high-density linkage maps, and genome scans reveal the genomic architecture of hybrid incompatibilities underlying speciation via character displacement in darters (Percidae: Etheostominae).</title>
        <authorList>
            <person name="Moran R.L."/>
            <person name="Catchen J.M."/>
            <person name="Fuller R.C."/>
        </authorList>
    </citation>
    <scope>NUCLEOTIDE SEQUENCE [LARGE SCALE GENOMIC DNA]</scope>
    <source>
        <strain evidence="1">EspeVRDwgs_2016</strain>
        <tissue evidence="1">Muscle</tissue>
    </source>
</reference>
<dbReference type="Proteomes" id="UP000327493">
    <property type="component" value="Chromosome 3"/>
</dbReference>
<keyword evidence="2" id="KW-1185">Reference proteome</keyword>
<dbReference type="EMBL" id="VOFY01000003">
    <property type="protein sequence ID" value="KAA8594316.1"/>
    <property type="molecule type" value="Genomic_DNA"/>
</dbReference>
<protein>
    <recommendedName>
        <fullName evidence="3">Ig-like domain-containing protein</fullName>
    </recommendedName>
</protein>